<evidence type="ECO:0000313" key="4">
    <source>
        <dbReference type="Proteomes" id="UP000449710"/>
    </source>
</evidence>
<dbReference type="Pfam" id="PF01078">
    <property type="entry name" value="Mg_chelatase"/>
    <property type="match status" value="1"/>
</dbReference>
<organism evidence="3 4">
    <name type="scientific">Isachenkonia alkalipeptolytica</name>
    <dbReference type="NCBI Taxonomy" id="2565777"/>
    <lineage>
        <taxon>Bacteria</taxon>
        <taxon>Bacillati</taxon>
        <taxon>Bacillota</taxon>
        <taxon>Clostridia</taxon>
        <taxon>Eubacteriales</taxon>
        <taxon>Clostridiaceae</taxon>
        <taxon>Isachenkonia</taxon>
    </lineage>
</organism>
<dbReference type="NCBIfam" id="TIGR00368">
    <property type="entry name" value="YifB family Mg chelatase-like AAA ATPase"/>
    <property type="match status" value="1"/>
</dbReference>
<dbReference type="GO" id="GO:0005524">
    <property type="term" value="F:ATP binding"/>
    <property type="evidence" value="ECO:0007669"/>
    <property type="project" value="UniProtKB-KW"/>
</dbReference>
<dbReference type="AlphaFoldDB" id="A0AA44BCQ8"/>
<dbReference type="Gene3D" id="3.30.230.10">
    <property type="match status" value="1"/>
</dbReference>
<dbReference type="SUPFAM" id="SSF52540">
    <property type="entry name" value="P-loop containing nucleoside triphosphate hydrolases"/>
    <property type="match status" value="1"/>
</dbReference>
<dbReference type="CDD" id="cd00009">
    <property type="entry name" value="AAA"/>
    <property type="match status" value="1"/>
</dbReference>
<keyword evidence="3" id="KW-0067">ATP-binding</keyword>
<comment type="similarity">
    <text evidence="1">Belongs to the Mg-chelatase subunits D/I family. ComM subfamily.</text>
</comment>
<dbReference type="InterPro" id="IPR014721">
    <property type="entry name" value="Ribsml_uS5_D2-typ_fold_subgr"/>
</dbReference>
<dbReference type="Pfam" id="PF13541">
    <property type="entry name" value="ChlI"/>
    <property type="match status" value="1"/>
</dbReference>
<gene>
    <name evidence="3" type="ORF">ISALK_03485</name>
</gene>
<evidence type="ECO:0000256" key="1">
    <source>
        <dbReference type="ARBA" id="ARBA00006354"/>
    </source>
</evidence>
<dbReference type="SMART" id="SM00382">
    <property type="entry name" value="AAA"/>
    <property type="match status" value="1"/>
</dbReference>
<dbReference type="Gene3D" id="3.40.50.300">
    <property type="entry name" value="P-loop containing nucleotide triphosphate hydrolases"/>
    <property type="match status" value="1"/>
</dbReference>
<dbReference type="Proteomes" id="UP000449710">
    <property type="component" value="Unassembled WGS sequence"/>
</dbReference>
<dbReference type="InterPro" id="IPR003593">
    <property type="entry name" value="AAA+_ATPase"/>
</dbReference>
<reference evidence="3 4" key="1">
    <citation type="submission" date="2019-04" db="EMBL/GenBank/DDBJ databases">
        <title>Isachenkonia alkalipeptolytica gen. nov. sp. nov. a new anaerobic, alkiliphilic organothrophic bacterium capable to reduce synthesized ferrihydrite isolated from a soda lake.</title>
        <authorList>
            <person name="Toshchakov S.V."/>
            <person name="Zavarzina D.G."/>
            <person name="Zhilina T.N."/>
            <person name="Kostrikina N.A."/>
            <person name="Kublanov I.V."/>
        </authorList>
    </citation>
    <scope>NUCLEOTIDE SEQUENCE [LARGE SCALE GENOMIC DNA]</scope>
    <source>
        <strain evidence="3 4">Z-1701</strain>
    </source>
</reference>
<dbReference type="EMBL" id="SUMG01000003">
    <property type="protein sequence ID" value="NBG87554.1"/>
    <property type="molecule type" value="Genomic_DNA"/>
</dbReference>
<dbReference type="PANTHER" id="PTHR32039:SF7">
    <property type="entry name" value="COMPETENCE PROTEIN COMM"/>
    <property type="match status" value="1"/>
</dbReference>
<name>A0AA44BCQ8_9CLOT</name>
<dbReference type="InterPro" id="IPR000523">
    <property type="entry name" value="Mg_chelatse_chII-like_cat_dom"/>
</dbReference>
<dbReference type="InterPro" id="IPR027417">
    <property type="entry name" value="P-loop_NTPase"/>
</dbReference>
<keyword evidence="4" id="KW-1185">Reference proteome</keyword>
<feature type="domain" description="AAA+ ATPase" evidence="2">
    <location>
        <begin position="227"/>
        <end position="410"/>
    </location>
</feature>
<comment type="caution">
    <text evidence="3">The sequence shown here is derived from an EMBL/GenBank/DDBJ whole genome shotgun (WGS) entry which is preliminary data.</text>
</comment>
<sequence>MKTLVKEGFFLQIIQSCCIEGLEVYPINVEVDMENGLPVVMIAGLPNAAVKESKDRVRSALKNTGYDFPLKRITINLSPGYTRKDGTHFDLPIALGLLAVSSQIPPLDNEQTLCLGELSLDGRINGVRGVLPMLLEMRKQGYRRALIPGDNLEEGAYVEGMEVLGFEDLQSLIAYLESGVLPKARCFPQPLEKTGTSPEAPFQEALDYRDLKGQESLKRAVEIAAGGYHNLLFIGPPGSGKSMAAKRLPSILPPLNYDEAMEVTKLYSISGKLDFRAGLIKKRPFRSPHSSSTVASLSGGGLIPMPGEISLAHHGILFLDELPEFDKGALEILRQPLEDRKITLSRSHRSFTYPSNFLFAAAMNPCPCGYYGDPVKNCSCSPRDIHRYRHKISGPLLDRVDMIIEVPRGEYQDLKSHGPSRDSKTMAKQVGKARRVQEIRYRDQPFKVNGLLPASLQNQVFTLSKEAEDLLEEAFDKFQLTARGYHKVLKVSRTIADLDASSAISPQHILEALQYRSGSLLNP</sequence>
<dbReference type="SUPFAM" id="SSF54211">
    <property type="entry name" value="Ribosomal protein S5 domain 2-like"/>
    <property type="match status" value="1"/>
</dbReference>
<proteinExistence type="inferred from homology"/>
<evidence type="ECO:0000259" key="2">
    <source>
        <dbReference type="SMART" id="SM00382"/>
    </source>
</evidence>
<dbReference type="InterPro" id="IPR025158">
    <property type="entry name" value="Mg_chelat-rel_C"/>
</dbReference>
<dbReference type="InterPro" id="IPR045006">
    <property type="entry name" value="CHLI-like"/>
</dbReference>
<protein>
    <submittedName>
        <fullName evidence="3">ATP-binding protein</fullName>
    </submittedName>
</protein>
<dbReference type="PANTHER" id="PTHR32039">
    <property type="entry name" value="MAGNESIUM-CHELATASE SUBUNIT CHLI"/>
    <property type="match status" value="1"/>
</dbReference>
<dbReference type="InterPro" id="IPR020568">
    <property type="entry name" value="Ribosomal_Su5_D2-typ_SF"/>
</dbReference>
<keyword evidence="3" id="KW-0547">Nucleotide-binding</keyword>
<dbReference type="Pfam" id="PF13335">
    <property type="entry name" value="Mg_chelatase_C"/>
    <property type="match status" value="1"/>
</dbReference>
<accession>A0AA44BCQ8</accession>
<dbReference type="InterPro" id="IPR004482">
    <property type="entry name" value="Mg_chelat-rel"/>
</dbReference>
<evidence type="ECO:0000313" key="3">
    <source>
        <dbReference type="EMBL" id="NBG87554.1"/>
    </source>
</evidence>